<dbReference type="EMBL" id="SGXF01000002">
    <property type="protein sequence ID" value="RZT00979.1"/>
    <property type="molecule type" value="Genomic_DNA"/>
</dbReference>
<dbReference type="Pfam" id="PF13204">
    <property type="entry name" value="Apiosidase"/>
    <property type="match status" value="1"/>
</dbReference>
<reference evidence="3 4" key="1">
    <citation type="submission" date="2019-02" db="EMBL/GenBank/DDBJ databases">
        <title>Genomic Encyclopedia of Type Strains, Phase IV (KMG-IV): sequencing the most valuable type-strain genomes for metagenomic binning, comparative biology and taxonomic classification.</title>
        <authorList>
            <person name="Goeker M."/>
        </authorList>
    </citation>
    <scope>NUCLEOTIDE SEQUENCE [LARGE SCALE GENOMIC DNA]</scope>
    <source>
        <strain evidence="3 4">DSM 29486</strain>
    </source>
</reference>
<dbReference type="PANTHER" id="PTHR37836:SF3">
    <property type="entry name" value="ENDOGLUCANASE"/>
    <property type="match status" value="1"/>
</dbReference>
<gene>
    <name evidence="3" type="ORF">EV209_1416</name>
</gene>
<proteinExistence type="predicted"/>
<evidence type="ECO:0000259" key="2">
    <source>
        <dbReference type="Pfam" id="PF13204"/>
    </source>
</evidence>
<feature type="domain" description="Putative collagen-binding" evidence="1">
    <location>
        <begin position="349"/>
        <end position="437"/>
    </location>
</feature>
<name>A0A4V2F7T8_9FIRM</name>
<evidence type="ECO:0000259" key="1">
    <source>
        <dbReference type="Pfam" id="PF12904"/>
    </source>
</evidence>
<dbReference type="InterPro" id="IPR025277">
    <property type="entry name" value="Apiosidase-like_cat_dom"/>
</dbReference>
<comment type="caution">
    <text evidence="3">The sequence shown here is derived from an EMBL/GenBank/DDBJ whole genome shotgun (WGS) entry which is preliminary data.</text>
</comment>
<dbReference type="InterPro" id="IPR017853">
    <property type="entry name" value="GH"/>
</dbReference>
<sequence length="441" mass="51050">MMKGEVGMKPWEHGVLRVSDNQKYLCNGEQPFFWLGDTAWMLFQQLDLEEAYVYLRNRKEKGYTVIQSVFVHSRPQGGDGGWKQIEKDVSDPAYWDHCDKVIKIAEDLGLYMALLPAWGKVVASGTLNESNVEQYVEYLAGRYQNRPNIIWLVGGDVRGSVSLETFRAEGRTLKRLMPEKLVGYHPFGRTSSSLWFHEEEWLDFNMFQSGHRRYDQASLGAWDDNAEKEGFFGEDNWKYVDRDHSYPVMKPTVDGEPSYEWVLQGLHDYSQPYWREWDVRRYAYWSVFQGAMGHTYGDAAIFQFYKNPRVIGGCGARYVWQDSVHHVGSEHMKHLKELMESVDYQSGRPAEELLLSGQKEKYHRISVFAGDGFLFAYDYLGEAFTVSLKQFAGKKVAAYWFDPVSGVYSYFADLTGKESAKVKPSSRFTEDNDWVLVCRAE</sequence>
<keyword evidence="4" id="KW-1185">Reference proteome</keyword>
<evidence type="ECO:0000313" key="3">
    <source>
        <dbReference type="EMBL" id="RZT00979.1"/>
    </source>
</evidence>
<dbReference type="AlphaFoldDB" id="A0A4V2F7T8"/>
<protein>
    <submittedName>
        <fullName evidence="3">Collagenase-like protein with putative collagen-binding domain</fullName>
    </submittedName>
</protein>
<evidence type="ECO:0000313" key="4">
    <source>
        <dbReference type="Proteomes" id="UP000292927"/>
    </source>
</evidence>
<feature type="domain" description="Apiosidase-like catalytic" evidence="2">
    <location>
        <begin position="19"/>
        <end position="344"/>
    </location>
</feature>
<dbReference type="Pfam" id="PF12904">
    <property type="entry name" value="Collagen_bind_2"/>
    <property type="match status" value="1"/>
</dbReference>
<accession>A0A4V2F7T8</accession>
<dbReference type="OrthoDB" id="59486at2"/>
<dbReference type="Proteomes" id="UP000292927">
    <property type="component" value="Unassembled WGS sequence"/>
</dbReference>
<dbReference type="Gene3D" id="3.20.20.80">
    <property type="entry name" value="Glycosidases"/>
    <property type="match status" value="1"/>
</dbReference>
<dbReference type="SUPFAM" id="SSF51445">
    <property type="entry name" value="(Trans)glycosidases"/>
    <property type="match status" value="1"/>
</dbReference>
<dbReference type="PANTHER" id="PTHR37836">
    <property type="entry name" value="LMO1036 PROTEIN"/>
    <property type="match status" value="1"/>
</dbReference>
<organism evidence="3 4">
    <name type="scientific">Cuneatibacter caecimuris</name>
    <dbReference type="NCBI Taxonomy" id="1796618"/>
    <lineage>
        <taxon>Bacteria</taxon>
        <taxon>Bacillati</taxon>
        <taxon>Bacillota</taxon>
        <taxon>Clostridia</taxon>
        <taxon>Lachnospirales</taxon>
        <taxon>Lachnospiraceae</taxon>
        <taxon>Cuneatibacter</taxon>
    </lineage>
</organism>
<dbReference type="InterPro" id="IPR024749">
    <property type="entry name" value="Collagen-bd_put"/>
</dbReference>